<accession>A0A8T2UPE3</accession>
<sequence length="749" mass="82641">MLKSYALEQQGILSGAIKSLSAALSIDGADTVLTSPEICDALFRRGGVLQQGKNKGSGGLLLLLVHFCSLSFLLLIADVPSSAHLSVCDFWSLRKCNLTGVIPDVSAMSNLLYLDLSSNRLTGQLPSVISQTITTLDLSYNQLDGHIPDALYKLRGLDLLFLRNNLLDGTFSGSIMEHDPFANASSVLILDIQHNNITDYQSGGLLSLTNVTLRLFGNPVCNDNSLGGNICTEYNGSILNLSLPNTATSPRLECSSELTCDPSRNLELVYGLLLLYGQCRCAYPLNIGYRLTSPGFAIFPPYEDGFQVYLSSGLNLAVYQVKVSSYNWEPGPRLRMNIKLFPNNTTNNFTKEEVDDLFENFTSWSIPDNDTFGPYELLSFNGTLSPGTTSRLSGGAIAGIIIGVIIFTVLVAVFMILIAKRQQRHARARRHYERIKVAGVKDFTYEEMTKATNNFEGSTEVGQGGYGKVYRGTLAHGTVVAIKRAQEGSLQGAREFFNEIELLSRIHHRNLVSLIGFCDDEDEQMLVYEYMENGTLRDHLNSSSKQPLNFVTRIQIALGSARAILYLHTEANPPIYHRDIKATNILLDSNRRVKVADFGLSRLAPVADFEGDTGGYVSTVVKGTPGYLDPEYFYTHKLTDKSDVYSFGVVLLELITGMQAITKGKNLVREVNLAYEAGMLLSVVDPRMGPYPAECLWPLVSLAISCCQGETSSRPSISEVVRELEAIWSRIPRNNPWFLLKHPLVQIQV</sequence>
<dbReference type="PROSITE" id="PS00108">
    <property type="entry name" value="PROTEIN_KINASE_ST"/>
    <property type="match status" value="1"/>
</dbReference>
<dbReference type="Gene3D" id="3.30.200.20">
    <property type="entry name" value="Phosphorylase Kinase, domain 1"/>
    <property type="match status" value="1"/>
</dbReference>
<keyword evidence="14" id="KW-0675">Receptor</keyword>
<evidence type="ECO:0000313" key="20">
    <source>
        <dbReference type="Proteomes" id="UP000825935"/>
    </source>
</evidence>
<evidence type="ECO:0000256" key="9">
    <source>
        <dbReference type="ARBA" id="ARBA00022741"/>
    </source>
</evidence>
<dbReference type="PROSITE" id="PS00107">
    <property type="entry name" value="PROTEIN_KINASE_ATP"/>
    <property type="match status" value="1"/>
</dbReference>
<proteinExistence type="predicted"/>
<feature type="transmembrane region" description="Helical" evidence="17">
    <location>
        <begin position="396"/>
        <end position="419"/>
    </location>
</feature>
<dbReference type="Proteomes" id="UP000825935">
    <property type="component" value="Chromosome 6"/>
</dbReference>
<evidence type="ECO:0000256" key="10">
    <source>
        <dbReference type="ARBA" id="ARBA00022777"/>
    </source>
</evidence>
<keyword evidence="15" id="KW-0325">Glycoprotein</keyword>
<dbReference type="CDD" id="cd14066">
    <property type="entry name" value="STKc_IRAK"/>
    <property type="match status" value="1"/>
</dbReference>
<dbReference type="SUPFAM" id="SSF52058">
    <property type="entry name" value="L domain-like"/>
    <property type="match status" value="1"/>
</dbReference>
<keyword evidence="9 16" id="KW-0547">Nucleotide-binding</keyword>
<keyword evidence="8" id="KW-0677">Repeat</keyword>
<dbReference type="SUPFAM" id="SSF56112">
    <property type="entry name" value="Protein kinase-like (PK-like)"/>
    <property type="match status" value="1"/>
</dbReference>
<evidence type="ECO:0000256" key="17">
    <source>
        <dbReference type="SAM" id="Phobius"/>
    </source>
</evidence>
<keyword evidence="10" id="KW-0418">Kinase</keyword>
<evidence type="ECO:0000256" key="3">
    <source>
        <dbReference type="ARBA" id="ARBA00022527"/>
    </source>
</evidence>
<evidence type="ECO:0000313" key="19">
    <source>
        <dbReference type="EMBL" id="KAH7435746.1"/>
    </source>
</evidence>
<keyword evidence="12 17" id="KW-1133">Transmembrane helix</keyword>
<keyword evidence="4" id="KW-0433">Leucine-rich repeat</keyword>
<dbReference type="Pfam" id="PF00560">
    <property type="entry name" value="LRR_1"/>
    <property type="match status" value="2"/>
</dbReference>
<name>A0A8T2UPE3_CERRI</name>
<keyword evidence="20" id="KW-1185">Reference proteome</keyword>
<dbReference type="PANTHER" id="PTHR45974">
    <property type="entry name" value="RECEPTOR-LIKE PROTEIN 55"/>
    <property type="match status" value="1"/>
</dbReference>
<dbReference type="Gene3D" id="1.10.510.10">
    <property type="entry name" value="Transferase(Phosphotransferase) domain 1"/>
    <property type="match status" value="1"/>
</dbReference>
<evidence type="ECO:0000256" key="16">
    <source>
        <dbReference type="PROSITE-ProRule" id="PRU10141"/>
    </source>
</evidence>
<keyword evidence="7" id="KW-0732">Signal</keyword>
<evidence type="ECO:0000256" key="14">
    <source>
        <dbReference type="ARBA" id="ARBA00023170"/>
    </source>
</evidence>
<comment type="subcellular location">
    <subcellularLocation>
        <location evidence="1">Membrane</location>
        <topology evidence="1">Single-pass type I membrane protein</topology>
    </subcellularLocation>
</comment>
<evidence type="ECO:0000256" key="7">
    <source>
        <dbReference type="ARBA" id="ARBA00022729"/>
    </source>
</evidence>
<dbReference type="InterPro" id="IPR001245">
    <property type="entry name" value="Ser-Thr/Tyr_kinase_cat_dom"/>
</dbReference>
<keyword evidence="13 17" id="KW-0472">Membrane</keyword>
<keyword evidence="6 17" id="KW-0812">Transmembrane</keyword>
<comment type="caution">
    <text evidence="19">The sequence shown here is derived from an EMBL/GenBank/DDBJ whole genome shotgun (WGS) entry which is preliminary data.</text>
</comment>
<evidence type="ECO:0000256" key="4">
    <source>
        <dbReference type="ARBA" id="ARBA00022614"/>
    </source>
</evidence>
<keyword evidence="5" id="KW-0808">Transferase</keyword>
<dbReference type="GO" id="GO:0004674">
    <property type="term" value="F:protein serine/threonine kinase activity"/>
    <property type="evidence" value="ECO:0007669"/>
    <property type="project" value="UniProtKB-KW"/>
</dbReference>
<dbReference type="InterPro" id="IPR008271">
    <property type="entry name" value="Ser/Thr_kinase_AS"/>
</dbReference>
<dbReference type="PANTHER" id="PTHR45974:SF134">
    <property type="entry name" value="OS01G0960400 PROTEIN"/>
    <property type="match status" value="1"/>
</dbReference>
<dbReference type="Gene3D" id="3.80.10.10">
    <property type="entry name" value="Ribonuclease Inhibitor"/>
    <property type="match status" value="1"/>
</dbReference>
<dbReference type="EMBL" id="CM035411">
    <property type="protein sequence ID" value="KAH7435746.1"/>
    <property type="molecule type" value="Genomic_DNA"/>
</dbReference>
<dbReference type="Pfam" id="PF07714">
    <property type="entry name" value="PK_Tyr_Ser-Thr"/>
    <property type="match status" value="1"/>
</dbReference>
<dbReference type="InterPro" id="IPR011009">
    <property type="entry name" value="Kinase-like_dom_sf"/>
</dbReference>
<keyword evidence="11 16" id="KW-0067">ATP-binding</keyword>
<organism evidence="19 20">
    <name type="scientific">Ceratopteris richardii</name>
    <name type="common">Triangle waterfern</name>
    <dbReference type="NCBI Taxonomy" id="49495"/>
    <lineage>
        <taxon>Eukaryota</taxon>
        <taxon>Viridiplantae</taxon>
        <taxon>Streptophyta</taxon>
        <taxon>Embryophyta</taxon>
        <taxon>Tracheophyta</taxon>
        <taxon>Polypodiopsida</taxon>
        <taxon>Polypodiidae</taxon>
        <taxon>Polypodiales</taxon>
        <taxon>Pteridineae</taxon>
        <taxon>Pteridaceae</taxon>
        <taxon>Parkerioideae</taxon>
        <taxon>Ceratopteris</taxon>
    </lineage>
</organism>
<dbReference type="OrthoDB" id="4062651at2759"/>
<feature type="domain" description="Protein kinase" evidence="18">
    <location>
        <begin position="455"/>
        <end position="738"/>
    </location>
</feature>
<gene>
    <name evidence="19" type="ORF">KP509_06G078100</name>
</gene>
<evidence type="ECO:0000256" key="6">
    <source>
        <dbReference type="ARBA" id="ARBA00022692"/>
    </source>
</evidence>
<dbReference type="InterPro" id="IPR032675">
    <property type="entry name" value="LRR_dom_sf"/>
</dbReference>
<evidence type="ECO:0000256" key="11">
    <source>
        <dbReference type="ARBA" id="ARBA00022840"/>
    </source>
</evidence>
<dbReference type="PROSITE" id="PS51450">
    <property type="entry name" value="LRR"/>
    <property type="match status" value="1"/>
</dbReference>
<keyword evidence="3" id="KW-0723">Serine/threonine-protein kinase</keyword>
<dbReference type="InterPro" id="IPR017441">
    <property type="entry name" value="Protein_kinase_ATP_BS"/>
</dbReference>
<feature type="binding site" evidence="16">
    <location>
        <position position="483"/>
    </location>
    <ligand>
        <name>ATP</name>
        <dbReference type="ChEBI" id="CHEBI:30616"/>
    </ligand>
</feature>
<evidence type="ECO:0000256" key="12">
    <source>
        <dbReference type="ARBA" id="ARBA00022989"/>
    </source>
</evidence>
<dbReference type="GO" id="GO:0016020">
    <property type="term" value="C:membrane"/>
    <property type="evidence" value="ECO:0007669"/>
    <property type="project" value="UniProtKB-SubCell"/>
</dbReference>
<reference evidence="19" key="1">
    <citation type="submission" date="2021-08" db="EMBL/GenBank/DDBJ databases">
        <title>WGS assembly of Ceratopteris richardii.</title>
        <authorList>
            <person name="Marchant D.B."/>
            <person name="Chen G."/>
            <person name="Jenkins J."/>
            <person name="Shu S."/>
            <person name="Leebens-Mack J."/>
            <person name="Grimwood J."/>
            <person name="Schmutz J."/>
            <person name="Soltis P."/>
            <person name="Soltis D."/>
            <person name="Chen Z.-H."/>
        </authorList>
    </citation>
    <scope>NUCLEOTIDE SEQUENCE</scope>
    <source>
        <strain evidence="19">Whitten #5841</strain>
        <tissue evidence="19">Leaf</tissue>
    </source>
</reference>
<evidence type="ECO:0000256" key="15">
    <source>
        <dbReference type="ARBA" id="ARBA00023180"/>
    </source>
</evidence>
<evidence type="ECO:0000256" key="1">
    <source>
        <dbReference type="ARBA" id="ARBA00004479"/>
    </source>
</evidence>
<dbReference type="AlphaFoldDB" id="A0A8T2UPE3"/>
<evidence type="ECO:0000256" key="2">
    <source>
        <dbReference type="ARBA" id="ARBA00012513"/>
    </source>
</evidence>
<dbReference type="FunFam" id="1.10.510.10:FF:000453">
    <property type="entry name" value="LRR receptor-like serine/threonine-protein kinase HSL2"/>
    <property type="match status" value="1"/>
</dbReference>
<evidence type="ECO:0000256" key="13">
    <source>
        <dbReference type="ARBA" id="ARBA00023136"/>
    </source>
</evidence>
<dbReference type="SMART" id="SM00220">
    <property type="entry name" value="S_TKc"/>
    <property type="match status" value="1"/>
</dbReference>
<dbReference type="PROSITE" id="PS50011">
    <property type="entry name" value="PROTEIN_KINASE_DOM"/>
    <property type="match status" value="1"/>
</dbReference>
<evidence type="ECO:0000256" key="5">
    <source>
        <dbReference type="ARBA" id="ARBA00022679"/>
    </source>
</evidence>
<evidence type="ECO:0000256" key="8">
    <source>
        <dbReference type="ARBA" id="ARBA00022737"/>
    </source>
</evidence>
<dbReference type="FunFam" id="3.30.200.20:FF:000328">
    <property type="entry name" value="Leucine-rich repeat protein kinase family protein"/>
    <property type="match status" value="1"/>
</dbReference>
<dbReference type="InterPro" id="IPR000719">
    <property type="entry name" value="Prot_kinase_dom"/>
</dbReference>
<dbReference type="GO" id="GO:0005524">
    <property type="term" value="F:ATP binding"/>
    <property type="evidence" value="ECO:0007669"/>
    <property type="project" value="UniProtKB-UniRule"/>
</dbReference>
<dbReference type="EC" id="2.7.11.1" evidence="2"/>
<dbReference type="InterPro" id="IPR001611">
    <property type="entry name" value="Leu-rich_rpt"/>
</dbReference>
<evidence type="ECO:0000259" key="18">
    <source>
        <dbReference type="PROSITE" id="PS50011"/>
    </source>
</evidence>
<dbReference type="OMA" id="TIRTIPN"/>
<protein>
    <recommendedName>
        <fullName evidence="2">non-specific serine/threonine protein kinase</fullName>
        <ecNumber evidence="2">2.7.11.1</ecNumber>
    </recommendedName>
</protein>